<dbReference type="Proteomes" id="UP000267096">
    <property type="component" value="Unassembled WGS sequence"/>
</dbReference>
<sequence>MNPRKISPFTKQNIDKTLREVETELNAMYYNEIKLGSSLKRIDFKQCDLLKYNVDEKRKSYTAYCYVKQNVGDENREGIVENMKNLKLPIKIIQKTPIRVLKRRPLLNRERNIFDLKLNFIDEYHFICRLETESGTYIKEFIHGDFGRTRPCLAEVMGIGGDIDIIELDVNRVHMDWPP</sequence>
<accession>A0A0M3KFA4</accession>
<dbReference type="EC" id="5.4.99.25" evidence="2"/>
<reference evidence="6 7" key="2">
    <citation type="submission" date="2018-11" db="EMBL/GenBank/DDBJ databases">
        <authorList>
            <consortium name="Pathogen Informatics"/>
        </authorList>
    </citation>
    <scope>NUCLEOTIDE SEQUENCE [LARGE SCALE GENOMIC DNA]</scope>
</reference>
<organism evidence="8">
    <name type="scientific">Anisakis simplex</name>
    <name type="common">Herring worm</name>
    <dbReference type="NCBI Taxonomy" id="6269"/>
    <lineage>
        <taxon>Eukaryota</taxon>
        <taxon>Metazoa</taxon>
        <taxon>Ecdysozoa</taxon>
        <taxon>Nematoda</taxon>
        <taxon>Chromadorea</taxon>
        <taxon>Rhabditida</taxon>
        <taxon>Spirurina</taxon>
        <taxon>Ascaridomorpha</taxon>
        <taxon>Ascaridoidea</taxon>
        <taxon>Anisakidae</taxon>
        <taxon>Anisakis</taxon>
        <taxon>Anisakis simplex complex</taxon>
    </lineage>
</organism>
<dbReference type="Gene3D" id="3.30.70.3190">
    <property type="match status" value="1"/>
</dbReference>
<reference evidence="8" key="1">
    <citation type="submission" date="2017-02" db="UniProtKB">
        <authorList>
            <consortium name="WormBaseParasite"/>
        </authorList>
    </citation>
    <scope>IDENTIFICATION</scope>
</reference>
<dbReference type="WBParaSite" id="ASIM_0001966301-mRNA-1">
    <property type="protein sequence ID" value="ASIM_0001966301-mRNA-1"/>
    <property type="gene ID" value="ASIM_0001966301"/>
</dbReference>
<evidence type="ECO:0000259" key="5">
    <source>
        <dbReference type="Pfam" id="PF21238"/>
    </source>
</evidence>
<dbReference type="AlphaFoldDB" id="A0A0M3KFA4"/>
<dbReference type="GO" id="GO:0160148">
    <property type="term" value="F:tRNA pseudouridine(55) synthase activity"/>
    <property type="evidence" value="ECO:0007669"/>
    <property type="project" value="UniProtKB-EC"/>
</dbReference>
<dbReference type="OrthoDB" id="5859947at2759"/>
<evidence type="ECO:0000256" key="1">
    <source>
        <dbReference type="ARBA" id="ARBA00009652"/>
    </source>
</evidence>
<keyword evidence="4" id="KW-0413">Isomerase</keyword>
<dbReference type="SUPFAM" id="SSF55120">
    <property type="entry name" value="Pseudouridine synthase"/>
    <property type="match status" value="1"/>
</dbReference>
<dbReference type="EMBL" id="UYRR01036531">
    <property type="protein sequence ID" value="VDK67292.1"/>
    <property type="molecule type" value="Genomic_DNA"/>
</dbReference>
<keyword evidence="3" id="KW-0819">tRNA processing</keyword>
<dbReference type="PANTHER" id="PTHR21568">
    <property type="entry name" value="TRNA PSEUDOURIDINE SYNTHASE PUS10"/>
    <property type="match status" value="1"/>
</dbReference>
<evidence type="ECO:0000256" key="3">
    <source>
        <dbReference type="ARBA" id="ARBA00022694"/>
    </source>
</evidence>
<evidence type="ECO:0000256" key="4">
    <source>
        <dbReference type="ARBA" id="ARBA00023235"/>
    </source>
</evidence>
<dbReference type="InterPro" id="IPR039894">
    <property type="entry name" value="Pus10-like"/>
</dbReference>
<comment type="similarity">
    <text evidence="1">Belongs to the pseudouridine synthase Pus10 family.</text>
</comment>
<dbReference type="Pfam" id="PF21238">
    <property type="entry name" value="Pus10_C"/>
    <property type="match status" value="1"/>
</dbReference>
<dbReference type="GO" id="GO:0031119">
    <property type="term" value="P:tRNA pseudouridine synthesis"/>
    <property type="evidence" value="ECO:0007669"/>
    <property type="project" value="TreeGrafter"/>
</dbReference>
<dbReference type="FunFam" id="3.30.70.3190:FF:000001">
    <property type="entry name" value="tRNA pseudouridine synthase Pus10"/>
    <property type="match status" value="1"/>
</dbReference>
<evidence type="ECO:0000313" key="7">
    <source>
        <dbReference type="Proteomes" id="UP000267096"/>
    </source>
</evidence>
<dbReference type="InterPro" id="IPR020103">
    <property type="entry name" value="PsdUridine_synth_cat_dom_sf"/>
</dbReference>
<dbReference type="PANTHER" id="PTHR21568:SF0">
    <property type="entry name" value="TRNA PSEUDOURIDINE SYNTHASE PUS10"/>
    <property type="match status" value="1"/>
</dbReference>
<gene>
    <name evidence="6" type="ORF">ASIM_LOCUS19052</name>
</gene>
<feature type="domain" description="Pus10-like C-terminal" evidence="5">
    <location>
        <begin position="10"/>
        <end position="173"/>
    </location>
</feature>
<dbReference type="GO" id="GO:0003723">
    <property type="term" value="F:RNA binding"/>
    <property type="evidence" value="ECO:0007669"/>
    <property type="project" value="InterPro"/>
</dbReference>
<evidence type="ECO:0000256" key="2">
    <source>
        <dbReference type="ARBA" id="ARBA00012787"/>
    </source>
</evidence>
<protein>
    <recommendedName>
        <fullName evidence="2">tRNA pseudouridine(55) synthase</fullName>
        <ecNumber evidence="2">5.4.99.25</ecNumber>
    </recommendedName>
</protein>
<keyword evidence="7" id="KW-1185">Reference proteome</keyword>
<evidence type="ECO:0000313" key="8">
    <source>
        <dbReference type="WBParaSite" id="ASIM_0001966301-mRNA-1"/>
    </source>
</evidence>
<proteinExistence type="inferred from homology"/>
<dbReference type="InterPro" id="IPR048741">
    <property type="entry name" value="Pus10-like_C"/>
</dbReference>
<name>A0A0M3KFA4_ANISI</name>
<evidence type="ECO:0000313" key="6">
    <source>
        <dbReference type="EMBL" id="VDK67292.1"/>
    </source>
</evidence>